<protein>
    <submittedName>
        <fullName evidence="6">Type II toxin-antitoxin system HipA family toxin</fullName>
    </submittedName>
</protein>
<dbReference type="Gene3D" id="1.10.1070.20">
    <property type="match status" value="1"/>
</dbReference>
<dbReference type="Proteomes" id="UP000322634">
    <property type="component" value="Unassembled WGS sequence"/>
</dbReference>
<dbReference type="InterPro" id="IPR052028">
    <property type="entry name" value="HipA_Ser/Thr_kinase"/>
</dbReference>
<comment type="caution">
    <text evidence="6">The sequence shown here is derived from an EMBL/GenBank/DDBJ whole genome shotgun (WGS) entry which is preliminary data.</text>
</comment>
<gene>
    <name evidence="6" type="ORF">FXF65_25920</name>
</gene>
<evidence type="ECO:0000256" key="2">
    <source>
        <dbReference type="ARBA" id="ARBA00022679"/>
    </source>
</evidence>
<dbReference type="GO" id="GO:0005829">
    <property type="term" value="C:cytosol"/>
    <property type="evidence" value="ECO:0007669"/>
    <property type="project" value="TreeGrafter"/>
</dbReference>
<evidence type="ECO:0000313" key="7">
    <source>
        <dbReference type="Proteomes" id="UP000322634"/>
    </source>
</evidence>
<dbReference type="GO" id="GO:0004674">
    <property type="term" value="F:protein serine/threonine kinase activity"/>
    <property type="evidence" value="ECO:0007669"/>
    <property type="project" value="TreeGrafter"/>
</dbReference>
<name>A0A5D0U1M1_9ACTN</name>
<dbReference type="InterPro" id="IPR012893">
    <property type="entry name" value="HipA-like_C"/>
</dbReference>
<dbReference type="AlphaFoldDB" id="A0A5D0U1M1"/>
<evidence type="ECO:0000259" key="5">
    <source>
        <dbReference type="Pfam" id="PF13657"/>
    </source>
</evidence>
<feature type="domain" description="HipA N-terminal subdomain 1" evidence="5">
    <location>
        <begin position="20"/>
        <end position="112"/>
    </location>
</feature>
<dbReference type="OrthoDB" id="3182374at2"/>
<evidence type="ECO:0000256" key="3">
    <source>
        <dbReference type="ARBA" id="ARBA00022777"/>
    </source>
</evidence>
<dbReference type="RefSeq" id="WP_148352641.1">
    <property type="nucleotide sequence ID" value="NZ_JBHSBF010000011.1"/>
</dbReference>
<dbReference type="PANTHER" id="PTHR37419:SF1">
    <property type="entry name" value="SERINE_THREONINE-PROTEIN KINASE TOXIN HIPA"/>
    <property type="match status" value="1"/>
</dbReference>
<organism evidence="6 7">
    <name type="scientific">Actinomadura syzygii</name>
    <dbReference type="NCBI Taxonomy" id="1427538"/>
    <lineage>
        <taxon>Bacteria</taxon>
        <taxon>Bacillati</taxon>
        <taxon>Actinomycetota</taxon>
        <taxon>Actinomycetes</taxon>
        <taxon>Streptosporangiales</taxon>
        <taxon>Thermomonosporaceae</taxon>
        <taxon>Actinomadura</taxon>
    </lineage>
</organism>
<accession>A0A5D0U1M1</accession>
<keyword evidence="7" id="KW-1185">Reference proteome</keyword>
<comment type="similarity">
    <text evidence="1">Belongs to the HipA Ser/Thr kinase family.</text>
</comment>
<keyword evidence="3" id="KW-0418">Kinase</keyword>
<dbReference type="PANTHER" id="PTHR37419">
    <property type="entry name" value="SERINE/THREONINE-PROTEIN KINASE TOXIN HIPA"/>
    <property type="match status" value="1"/>
</dbReference>
<dbReference type="Pfam" id="PF13657">
    <property type="entry name" value="Couple_hipA"/>
    <property type="match status" value="1"/>
</dbReference>
<dbReference type="EMBL" id="VSFF01000010">
    <property type="protein sequence ID" value="TYC11546.1"/>
    <property type="molecule type" value="Genomic_DNA"/>
</dbReference>
<keyword evidence="2" id="KW-0808">Transferase</keyword>
<feature type="domain" description="HipA-like C-terminal" evidence="4">
    <location>
        <begin position="141"/>
        <end position="384"/>
    </location>
</feature>
<dbReference type="Pfam" id="PF07804">
    <property type="entry name" value="HipA_C"/>
    <property type="match status" value="1"/>
</dbReference>
<evidence type="ECO:0000313" key="6">
    <source>
        <dbReference type="EMBL" id="TYC11546.1"/>
    </source>
</evidence>
<reference evidence="6 7" key="1">
    <citation type="submission" date="2019-08" db="EMBL/GenBank/DDBJ databases">
        <title>Actinomadura sp. nov. CYP1-5 isolated from mountain soil.</title>
        <authorList>
            <person name="Songsumanus A."/>
            <person name="Kuncharoen N."/>
            <person name="Kudo T."/>
            <person name="Yuki M."/>
            <person name="Igarashi Y."/>
            <person name="Tanasupawat S."/>
        </authorList>
    </citation>
    <scope>NUCLEOTIDE SEQUENCE [LARGE SCALE GENOMIC DNA]</scope>
    <source>
        <strain evidence="6 7">GKU157</strain>
    </source>
</reference>
<evidence type="ECO:0000256" key="1">
    <source>
        <dbReference type="ARBA" id="ARBA00010164"/>
    </source>
</evidence>
<proteinExistence type="inferred from homology"/>
<dbReference type="InterPro" id="IPR017508">
    <property type="entry name" value="HipA_N1"/>
</dbReference>
<evidence type="ECO:0000259" key="4">
    <source>
        <dbReference type="Pfam" id="PF07804"/>
    </source>
</evidence>
<sequence>MSSDGALAVQLQRPDGSWVDVGWLERRDQTNWFSFSEEYWHIRDRPVLGQAFEESGLRWKSRSTVTLPRWFSHLLPEGPLREAVARAAQVNAAREFELISRLGLSDLPGGIRAFAVEDREWTPVPAAPGTEERIDDPLLKFSLDGAQLKFSLYGTSKGLTVPVKGQAGNFIVKFPDNRPGFDGVPEAEAASLRLAQAIGIPTPEFFLINPATITGLEEWTSKTGAKQALAVRRFDRSTDQRRVHMEELAQVLDIPTVNQNAKYNKANFEVVAAVIGGLVGIDAVGEAIDRIVLNILLGNGDAHLKNWAFLYLDGKNPKLSPVYDILPTVLYIPEDDLGMNLNKTKNFTLITPSHFEQLGRRSSFGASQAADRARLTVEKVMANWSILKDHLTRDKYSELDKRLKTLALLR</sequence>